<gene>
    <name evidence="3" type="ORF">DXN05_03715</name>
</gene>
<comment type="caution">
    <text evidence="3">The sequence shown here is derived from an EMBL/GenBank/DDBJ whole genome shotgun (WGS) entry which is preliminary data.</text>
</comment>
<dbReference type="OrthoDB" id="1260929at2"/>
<evidence type="ECO:0000256" key="1">
    <source>
        <dbReference type="SAM" id="MobiDB-lite"/>
    </source>
</evidence>
<dbReference type="PROSITE" id="PS51257">
    <property type="entry name" value="PROKAR_LIPOPROTEIN"/>
    <property type="match status" value="1"/>
</dbReference>
<dbReference type="AlphaFoldDB" id="A0A3E1NQ87"/>
<protein>
    <recommendedName>
        <fullName evidence="5">Copper-binding protein</fullName>
    </recommendedName>
</protein>
<evidence type="ECO:0000313" key="3">
    <source>
        <dbReference type="EMBL" id="RFM30092.1"/>
    </source>
</evidence>
<keyword evidence="4" id="KW-1185">Reference proteome</keyword>
<organism evidence="3 4">
    <name type="scientific">Deminuibacter soli</name>
    <dbReference type="NCBI Taxonomy" id="2291815"/>
    <lineage>
        <taxon>Bacteria</taxon>
        <taxon>Pseudomonadati</taxon>
        <taxon>Bacteroidota</taxon>
        <taxon>Chitinophagia</taxon>
        <taxon>Chitinophagales</taxon>
        <taxon>Chitinophagaceae</taxon>
        <taxon>Deminuibacter</taxon>
    </lineage>
</organism>
<feature type="chain" id="PRO_5017590762" description="Copper-binding protein" evidence="2">
    <location>
        <begin position="22"/>
        <end position="130"/>
    </location>
</feature>
<keyword evidence="2" id="KW-0732">Signal</keyword>
<dbReference type="Proteomes" id="UP000261284">
    <property type="component" value="Unassembled WGS sequence"/>
</dbReference>
<dbReference type="RefSeq" id="WP_116845848.1">
    <property type="nucleotide sequence ID" value="NZ_QTJU01000001.1"/>
</dbReference>
<reference evidence="3 4" key="1">
    <citation type="submission" date="2018-08" db="EMBL/GenBank/DDBJ databases">
        <title>Chitinophagaceae sp. K23C18032701, a novel bacterium isolated from forest soil.</title>
        <authorList>
            <person name="Wang C."/>
        </authorList>
    </citation>
    <scope>NUCLEOTIDE SEQUENCE [LARGE SCALE GENOMIC DNA]</scope>
    <source>
        <strain evidence="3 4">K23C18032701</strain>
    </source>
</reference>
<evidence type="ECO:0008006" key="5">
    <source>
        <dbReference type="Google" id="ProtNLM"/>
    </source>
</evidence>
<feature type="signal peptide" evidence="2">
    <location>
        <begin position="1"/>
        <end position="21"/>
    </location>
</feature>
<feature type="region of interest" description="Disordered" evidence="1">
    <location>
        <begin position="24"/>
        <end position="45"/>
    </location>
</feature>
<evidence type="ECO:0000313" key="4">
    <source>
        <dbReference type="Proteomes" id="UP000261284"/>
    </source>
</evidence>
<dbReference type="EMBL" id="QTJU01000001">
    <property type="protein sequence ID" value="RFM30092.1"/>
    <property type="molecule type" value="Genomic_DNA"/>
</dbReference>
<accession>A0A3E1NQ87</accession>
<name>A0A3E1NQ87_9BACT</name>
<sequence>MKRFNKQVLAAAVIIMSTAVACSSSKQNNPASGDSTVAAKETKDSVATQVAPKDSVYTASGTITEIQRGKDGYVAVMKAANGTSFRAMMSFINLQKEFRSFQPGDKLQVSGDTLTVLGLLQVQVKKYTQQ</sequence>
<proteinExistence type="predicted"/>
<evidence type="ECO:0000256" key="2">
    <source>
        <dbReference type="SAM" id="SignalP"/>
    </source>
</evidence>
<feature type="compositionally biased region" description="Polar residues" evidence="1">
    <location>
        <begin position="24"/>
        <end position="35"/>
    </location>
</feature>